<evidence type="ECO:0000256" key="1">
    <source>
        <dbReference type="SAM" id="Coils"/>
    </source>
</evidence>
<feature type="coiled-coil region" evidence="1">
    <location>
        <begin position="332"/>
        <end position="359"/>
    </location>
</feature>
<dbReference type="EMBL" id="ASHX02000001">
    <property type="protein sequence ID" value="OEJ94571.1"/>
    <property type="molecule type" value="Genomic_DNA"/>
</dbReference>
<comment type="caution">
    <text evidence="4">The sequence shown here is derived from an EMBL/GenBank/DDBJ whole genome shotgun (WGS) entry which is preliminary data.</text>
</comment>
<sequence length="753" mass="76291">MALLSGLLAAVCWLVGPAAPDGRAEEPGPLDRRGQITDRVDALGVRAPDVARALDRLYDEHRLQLFVVYVRDFSGRSPQDWADATADLGGLGTDDVLLAVATRERTYAYTADAAGRLTQARLDEVARTAVEPALRADDWAGAAIGAADGYGAVLAGRPVPVPAITSGVPDPGGGGSPGVDLLVPVVLVAGALAVAGYAYVSRRRRARTRTTPHGGVPVPDAEELDERARRALVETDDAVRTSQEELGFAVAQFGEAAAKRFAEAVAYAEGELTTAFRLRQRLDDAEPEDEVTRRAMLEEITTRCADAGRRLDEESAAFDELRDLERTAPQALAAAEAAHRDLEGRLTTAEAALSAMRARYTDTAAAPVATAPSQARARLAFAATNLSRAREALGPSAPGAPGGGGAGGTGPSYADREAAGGTDGGAGPAYDPAQAGGAGTVPGGGAVPGGADSGTDVGAGPAYDPAQAGGASGAGGGRVSVAPYLRAAEGAVGQAARLVEAVDRRAVELAEAAGRLPGALAEAEADLAEARGVLEGTPGGAAAELRGRVARLESVVRDVRRVTEAGRYDPIDALRRTEEADAALDEALEREGGVRRARAFLDQALLAARSSVGAAEDYLATHRGAVASEARTRLAEARRHLAEAEAGADLGPDAGTGAGAWADPRAALADAQRADALARQAQALAEQDVRMRGALGGRPGGPGGLGGAVLGGILLSGLMGGGRPGGMPGGFPGGPASFGGGGTRRRLGGGGRF</sequence>
<feature type="compositionally biased region" description="Gly residues" evidence="2">
    <location>
        <begin position="436"/>
        <end position="452"/>
    </location>
</feature>
<keyword evidence="5" id="KW-1185">Reference proteome</keyword>
<protein>
    <recommendedName>
        <fullName evidence="3">TPM domain-containing protein</fullName>
    </recommendedName>
</protein>
<evidence type="ECO:0000313" key="4">
    <source>
        <dbReference type="EMBL" id="OEJ94571.1"/>
    </source>
</evidence>
<feature type="region of interest" description="Disordered" evidence="2">
    <location>
        <begin position="392"/>
        <end position="475"/>
    </location>
</feature>
<feature type="domain" description="TPM" evidence="3">
    <location>
        <begin position="50"/>
        <end position="152"/>
    </location>
</feature>
<reference evidence="4 5" key="1">
    <citation type="journal article" date="2013" name="Genome Announc.">
        <title>Genome Sequence of Streptomyces violaceusniger Strain SPC6, a Halotolerant Streptomycete That Exhibits Rapid Growth and Development.</title>
        <authorList>
            <person name="Chen X."/>
            <person name="Zhang B."/>
            <person name="Zhang W."/>
            <person name="Wu X."/>
            <person name="Zhang M."/>
            <person name="Chen T."/>
            <person name="Liu G."/>
            <person name="Dyson P."/>
        </authorList>
    </citation>
    <scope>NUCLEOTIDE SEQUENCE [LARGE SCALE GENOMIC DNA]</scope>
    <source>
        <strain evidence="4 5">SPC6</strain>
    </source>
</reference>
<dbReference type="Pfam" id="PF04536">
    <property type="entry name" value="TPM_phosphatase"/>
    <property type="match status" value="1"/>
</dbReference>
<dbReference type="AlphaFoldDB" id="A0A1D3DQH0"/>
<gene>
    <name evidence="4" type="ORF">J116_008890</name>
</gene>
<dbReference type="InterPro" id="IPR007621">
    <property type="entry name" value="TPM_dom"/>
</dbReference>
<dbReference type="eggNOG" id="COG1512">
    <property type="taxonomic scope" value="Bacteria"/>
</dbReference>
<feature type="compositionally biased region" description="Gly residues" evidence="2">
    <location>
        <begin position="400"/>
        <end position="410"/>
    </location>
</feature>
<evidence type="ECO:0000256" key="2">
    <source>
        <dbReference type="SAM" id="MobiDB-lite"/>
    </source>
</evidence>
<organism evidence="4 5">
    <name type="scientific">Streptomyces thermolilacinus SPC6</name>
    <dbReference type="NCBI Taxonomy" id="1306406"/>
    <lineage>
        <taxon>Bacteria</taxon>
        <taxon>Bacillati</taxon>
        <taxon>Actinomycetota</taxon>
        <taxon>Actinomycetes</taxon>
        <taxon>Kitasatosporales</taxon>
        <taxon>Streptomycetaceae</taxon>
        <taxon>Streptomyces</taxon>
    </lineage>
</organism>
<evidence type="ECO:0000313" key="5">
    <source>
        <dbReference type="Proteomes" id="UP000095329"/>
    </source>
</evidence>
<evidence type="ECO:0000259" key="3">
    <source>
        <dbReference type="Pfam" id="PF04536"/>
    </source>
</evidence>
<feature type="region of interest" description="Disordered" evidence="2">
    <location>
        <begin position="733"/>
        <end position="753"/>
    </location>
</feature>
<dbReference type="Proteomes" id="UP000095329">
    <property type="component" value="Unassembled WGS sequence"/>
</dbReference>
<keyword evidence="1" id="KW-0175">Coiled coil</keyword>
<name>A0A1D3DQH0_9ACTN</name>
<dbReference type="STRING" id="1306406.J116_008890"/>
<dbReference type="Gene3D" id="3.10.310.50">
    <property type="match status" value="1"/>
</dbReference>
<proteinExistence type="predicted"/>
<accession>A0A1D3DQH0</accession>